<dbReference type="EMBL" id="DSTK01000005">
    <property type="protein sequence ID" value="HFK95926.1"/>
    <property type="molecule type" value="Genomic_DNA"/>
</dbReference>
<keyword evidence="3" id="KW-0805">Transcription regulation</keyword>
<sequence>MHRVKSPSSEVFSDDGFYKALLDHMSVGVIVSDADGRLIYINKTYAQFLNISIEESLGKHATEVVSNSRLHIVAKTGISEINYPHQFKDRAYLVHRVPIRREGKIIAVLGLVLFDSAQTAVDLAEKVGCLERKLQHYQRELASWHRARYGFDDIVAHSNRMRALKEEALLAASHDLPVLLTGESGTGKELFAHAIHLNSARRDYPFITVNCAGIPRELLESELFGYEKGAFTGAHPKGKPGKFEMAHRGTIFLDEIGDMPLEMQPKLLRVLETKTFERVGGTLPVESDFRLIAATNQNLDKMVRSGLFRRDLYYRLSVVPLEIPPLRDRPEDIVPMAYHFLQKVLKGPLGKAVRFRPEAEKALCRYDWPGNARELKHVLERIACNLAKDFVEIQDLPEYIRKTVAIPSYAPGSPLDEFLATAERHAILQALAQAGNNKAQAAKILGIHRTFLYKKMKKLGMDI</sequence>
<dbReference type="GO" id="GO:0005524">
    <property type="term" value="F:ATP binding"/>
    <property type="evidence" value="ECO:0007669"/>
    <property type="project" value="UniProtKB-KW"/>
</dbReference>
<feature type="domain" description="PAS" evidence="6">
    <location>
        <begin position="14"/>
        <end position="59"/>
    </location>
</feature>
<evidence type="ECO:0000256" key="1">
    <source>
        <dbReference type="ARBA" id="ARBA00022741"/>
    </source>
</evidence>
<protein>
    <submittedName>
        <fullName evidence="7">PAS domain-containing protein</fullName>
    </submittedName>
</protein>
<evidence type="ECO:0000256" key="3">
    <source>
        <dbReference type="ARBA" id="ARBA00023015"/>
    </source>
</evidence>
<dbReference type="PANTHER" id="PTHR32071:SF57">
    <property type="entry name" value="C4-DICARBOXYLATE TRANSPORT TRANSCRIPTIONAL REGULATORY PROTEIN DCTD"/>
    <property type="match status" value="1"/>
</dbReference>
<dbReference type="InterPro" id="IPR035965">
    <property type="entry name" value="PAS-like_dom_sf"/>
</dbReference>
<dbReference type="InterPro" id="IPR002078">
    <property type="entry name" value="Sigma_54_int"/>
</dbReference>
<keyword evidence="2" id="KW-0067">ATP-binding</keyword>
<dbReference type="SUPFAM" id="SSF52540">
    <property type="entry name" value="P-loop containing nucleoside triphosphate hydrolases"/>
    <property type="match status" value="1"/>
</dbReference>
<dbReference type="FunFam" id="3.40.50.300:FF:000006">
    <property type="entry name" value="DNA-binding transcriptional regulator NtrC"/>
    <property type="match status" value="1"/>
</dbReference>
<comment type="caution">
    <text evidence="7">The sequence shown here is derived from an EMBL/GenBank/DDBJ whole genome shotgun (WGS) entry which is preliminary data.</text>
</comment>
<dbReference type="PANTHER" id="PTHR32071">
    <property type="entry name" value="TRANSCRIPTIONAL REGULATORY PROTEIN"/>
    <property type="match status" value="1"/>
</dbReference>
<dbReference type="CDD" id="cd00130">
    <property type="entry name" value="PAS"/>
    <property type="match status" value="1"/>
</dbReference>
<dbReference type="GO" id="GO:0043565">
    <property type="term" value="F:sequence-specific DNA binding"/>
    <property type="evidence" value="ECO:0007669"/>
    <property type="project" value="InterPro"/>
</dbReference>
<dbReference type="InterPro" id="IPR000014">
    <property type="entry name" value="PAS"/>
</dbReference>
<dbReference type="AlphaFoldDB" id="A0A831ZIS2"/>
<gene>
    <name evidence="7" type="ORF">ENS06_01215</name>
</gene>
<name>A0A831ZIS2_9BACT</name>
<dbReference type="SMART" id="SM00382">
    <property type="entry name" value="AAA"/>
    <property type="match status" value="1"/>
</dbReference>
<reference evidence="7" key="1">
    <citation type="journal article" date="2020" name="mSystems">
        <title>Genome- and Community-Level Interaction Insights into Carbon Utilization and Element Cycling Functions of Hydrothermarchaeota in Hydrothermal Sediment.</title>
        <authorList>
            <person name="Zhou Z."/>
            <person name="Liu Y."/>
            <person name="Xu W."/>
            <person name="Pan J."/>
            <person name="Luo Z.H."/>
            <person name="Li M."/>
        </authorList>
    </citation>
    <scope>NUCLEOTIDE SEQUENCE [LARGE SCALE GENOMIC DNA]</scope>
    <source>
        <strain evidence="7">SpSt-456</strain>
    </source>
</reference>
<dbReference type="InterPro" id="IPR009057">
    <property type="entry name" value="Homeodomain-like_sf"/>
</dbReference>
<dbReference type="InterPro" id="IPR003593">
    <property type="entry name" value="AAA+_ATPase"/>
</dbReference>
<keyword evidence="1" id="KW-0547">Nucleotide-binding</keyword>
<dbReference type="SUPFAM" id="SSF55785">
    <property type="entry name" value="PYP-like sensor domain (PAS domain)"/>
    <property type="match status" value="1"/>
</dbReference>
<dbReference type="InterPro" id="IPR013767">
    <property type="entry name" value="PAS_fold"/>
</dbReference>
<evidence type="ECO:0000313" key="7">
    <source>
        <dbReference type="EMBL" id="HFK95926.1"/>
    </source>
</evidence>
<dbReference type="CDD" id="cd00009">
    <property type="entry name" value="AAA"/>
    <property type="match status" value="1"/>
</dbReference>
<dbReference type="Pfam" id="PF25601">
    <property type="entry name" value="AAA_lid_14"/>
    <property type="match status" value="1"/>
</dbReference>
<evidence type="ECO:0000256" key="2">
    <source>
        <dbReference type="ARBA" id="ARBA00022840"/>
    </source>
</evidence>
<dbReference type="Gene3D" id="3.40.50.300">
    <property type="entry name" value="P-loop containing nucleotide triphosphate hydrolases"/>
    <property type="match status" value="1"/>
</dbReference>
<dbReference type="InterPro" id="IPR058031">
    <property type="entry name" value="AAA_lid_NorR"/>
</dbReference>
<dbReference type="Gene3D" id="1.10.8.60">
    <property type="match status" value="1"/>
</dbReference>
<evidence type="ECO:0000259" key="6">
    <source>
        <dbReference type="PROSITE" id="PS50112"/>
    </source>
</evidence>
<dbReference type="SUPFAM" id="SSF46689">
    <property type="entry name" value="Homeodomain-like"/>
    <property type="match status" value="1"/>
</dbReference>
<dbReference type="Gene3D" id="3.30.450.20">
    <property type="entry name" value="PAS domain"/>
    <property type="match status" value="1"/>
</dbReference>
<dbReference type="PROSITE" id="PS50112">
    <property type="entry name" value="PAS"/>
    <property type="match status" value="1"/>
</dbReference>
<feature type="domain" description="Sigma-54 factor interaction" evidence="5">
    <location>
        <begin position="154"/>
        <end position="384"/>
    </location>
</feature>
<proteinExistence type="predicted"/>
<accession>A0A831ZIS2</accession>
<dbReference type="SMART" id="SM00091">
    <property type="entry name" value="PAS"/>
    <property type="match status" value="1"/>
</dbReference>
<dbReference type="PROSITE" id="PS00675">
    <property type="entry name" value="SIGMA54_INTERACT_1"/>
    <property type="match status" value="1"/>
</dbReference>
<dbReference type="InterPro" id="IPR002197">
    <property type="entry name" value="HTH_Fis"/>
</dbReference>
<dbReference type="Pfam" id="PF00158">
    <property type="entry name" value="Sigma54_activat"/>
    <property type="match status" value="1"/>
</dbReference>
<dbReference type="Pfam" id="PF00989">
    <property type="entry name" value="PAS"/>
    <property type="match status" value="1"/>
</dbReference>
<evidence type="ECO:0000259" key="5">
    <source>
        <dbReference type="PROSITE" id="PS50045"/>
    </source>
</evidence>
<organism evidence="7">
    <name type="scientific">Desulfacinum infernum</name>
    <dbReference type="NCBI Taxonomy" id="35837"/>
    <lineage>
        <taxon>Bacteria</taxon>
        <taxon>Pseudomonadati</taxon>
        <taxon>Thermodesulfobacteriota</taxon>
        <taxon>Syntrophobacteria</taxon>
        <taxon>Syntrophobacterales</taxon>
        <taxon>Syntrophobacteraceae</taxon>
        <taxon>Desulfacinum</taxon>
    </lineage>
</organism>
<dbReference type="GO" id="GO:0006355">
    <property type="term" value="P:regulation of DNA-templated transcription"/>
    <property type="evidence" value="ECO:0007669"/>
    <property type="project" value="InterPro"/>
</dbReference>
<dbReference type="Pfam" id="PF02954">
    <property type="entry name" value="HTH_8"/>
    <property type="match status" value="1"/>
</dbReference>
<keyword evidence="4" id="KW-0804">Transcription</keyword>
<evidence type="ECO:0000256" key="4">
    <source>
        <dbReference type="ARBA" id="ARBA00023163"/>
    </source>
</evidence>
<dbReference type="PRINTS" id="PR01590">
    <property type="entry name" value="HTHFIS"/>
</dbReference>
<dbReference type="InterPro" id="IPR025662">
    <property type="entry name" value="Sigma_54_int_dom_ATP-bd_1"/>
</dbReference>
<dbReference type="InterPro" id="IPR027417">
    <property type="entry name" value="P-loop_NTPase"/>
</dbReference>
<dbReference type="PROSITE" id="PS50045">
    <property type="entry name" value="SIGMA54_INTERACT_4"/>
    <property type="match status" value="1"/>
</dbReference>
<dbReference type="Gene3D" id="1.10.10.60">
    <property type="entry name" value="Homeodomain-like"/>
    <property type="match status" value="1"/>
</dbReference>